<evidence type="ECO:0000256" key="3">
    <source>
        <dbReference type="ARBA" id="ARBA00022692"/>
    </source>
</evidence>
<accession>A0ABV1D1U3</accession>
<evidence type="ECO:0000256" key="1">
    <source>
        <dbReference type="ARBA" id="ARBA00004651"/>
    </source>
</evidence>
<feature type="transmembrane region" description="Helical" evidence="6">
    <location>
        <begin position="47"/>
        <end position="67"/>
    </location>
</feature>
<keyword evidence="4 6" id="KW-1133">Transmembrane helix</keyword>
<comment type="caution">
    <text evidence="8">The sequence shown here is derived from an EMBL/GenBank/DDBJ whole genome shotgun (WGS) entry which is preliminary data.</text>
</comment>
<comment type="subcellular location">
    <subcellularLocation>
        <location evidence="1">Cell membrane</location>
        <topology evidence="1">Multi-pass membrane protein</topology>
    </subcellularLocation>
</comment>
<feature type="transmembrane region" description="Helical" evidence="6">
    <location>
        <begin position="7"/>
        <end position="27"/>
    </location>
</feature>
<reference evidence="8 9" key="1">
    <citation type="submission" date="2024-03" db="EMBL/GenBank/DDBJ databases">
        <title>Human intestinal bacterial collection.</title>
        <authorList>
            <person name="Pauvert C."/>
            <person name="Hitch T.C.A."/>
            <person name="Clavel T."/>
        </authorList>
    </citation>
    <scope>NUCLEOTIDE SEQUENCE [LARGE SCALE GENOMIC DNA]</scope>
    <source>
        <strain evidence="8 9">CLA-SR-H021</strain>
    </source>
</reference>
<feature type="transmembrane region" description="Helical" evidence="6">
    <location>
        <begin position="102"/>
        <end position="124"/>
    </location>
</feature>
<evidence type="ECO:0000256" key="6">
    <source>
        <dbReference type="SAM" id="Phobius"/>
    </source>
</evidence>
<feature type="domain" description="Major facilitator superfamily (MFS) profile" evidence="7">
    <location>
        <begin position="7"/>
        <end position="400"/>
    </location>
</feature>
<feature type="transmembrane region" description="Helical" evidence="6">
    <location>
        <begin position="136"/>
        <end position="154"/>
    </location>
</feature>
<proteinExistence type="predicted"/>
<dbReference type="SUPFAM" id="SSF103473">
    <property type="entry name" value="MFS general substrate transporter"/>
    <property type="match status" value="1"/>
</dbReference>
<dbReference type="InterPro" id="IPR050327">
    <property type="entry name" value="Proton-linked_MCT"/>
</dbReference>
<feature type="transmembrane region" description="Helical" evidence="6">
    <location>
        <begin position="347"/>
        <end position="370"/>
    </location>
</feature>
<dbReference type="InterPro" id="IPR020846">
    <property type="entry name" value="MFS_dom"/>
</dbReference>
<feature type="transmembrane region" description="Helical" evidence="6">
    <location>
        <begin position="255"/>
        <end position="279"/>
    </location>
</feature>
<keyword evidence="9" id="KW-1185">Reference proteome</keyword>
<dbReference type="PROSITE" id="PS50850">
    <property type="entry name" value="MFS"/>
    <property type="match status" value="1"/>
</dbReference>
<protein>
    <submittedName>
        <fullName evidence="8">MFS transporter</fullName>
    </submittedName>
</protein>
<evidence type="ECO:0000313" key="8">
    <source>
        <dbReference type="EMBL" id="MEQ2423751.1"/>
    </source>
</evidence>
<feature type="transmembrane region" description="Helical" evidence="6">
    <location>
        <begin position="74"/>
        <end position="96"/>
    </location>
</feature>
<feature type="transmembrane region" description="Helical" evidence="6">
    <location>
        <begin position="166"/>
        <end position="186"/>
    </location>
</feature>
<dbReference type="InterPro" id="IPR036259">
    <property type="entry name" value="MFS_trans_sf"/>
</dbReference>
<name>A0ABV1D1U3_9FIRM</name>
<dbReference type="EMBL" id="JBBMFM010000004">
    <property type="protein sequence ID" value="MEQ2423751.1"/>
    <property type="molecule type" value="Genomic_DNA"/>
</dbReference>
<evidence type="ECO:0000256" key="5">
    <source>
        <dbReference type="ARBA" id="ARBA00023136"/>
    </source>
</evidence>
<dbReference type="Proteomes" id="UP001454086">
    <property type="component" value="Unassembled WGS sequence"/>
</dbReference>
<evidence type="ECO:0000259" key="7">
    <source>
        <dbReference type="PROSITE" id="PS50850"/>
    </source>
</evidence>
<organism evidence="8 9">
    <name type="scientific">Enterocloster hominis</name>
    <name type="common">ex Hitch et al. 2024</name>
    <dbReference type="NCBI Taxonomy" id="1917870"/>
    <lineage>
        <taxon>Bacteria</taxon>
        <taxon>Bacillati</taxon>
        <taxon>Bacillota</taxon>
        <taxon>Clostridia</taxon>
        <taxon>Lachnospirales</taxon>
        <taxon>Lachnospiraceae</taxon>
        <taxon>Enterocloster</taxon>
    </lineage>
</organism>
<evidence type="ECO:0000313" key="9">
    <source>
        <dbReference type="Proteomes" id="UP001454086"/>
    </source>
</evidence>
<feature type="transmembrane region" description="Helical" evidence="6">
    <location>
        <begin position="300"/>
        <end position="327"/>
    </location>
</feature>
<gene>
    <name evidence="8" type="ORF">WMQ36_02075</name>
</gene>
<dbReference type="Pfam" id="PF07690">
    <property type="entry name" value="MFS_1"/>
    <property type="match status" value="1"/>
</dbReference>
<evidence type="ECO:0000256" key="4">
    <source>
        <dbReference type="ARBA" id="ARBA00022989"/>
    </source>
</evidence>
<dbReference type="PANTHER" id="PTHR11360">
    <property type="entry name" value="MONOCARBOXYLATE TRANSPORTER"/>
    <property type="match status" value="1"/>
</dbReference>
<dbReference type="Gene3D" id="1.20.1250.20">
    <property type="entry name" value="MFS general substrate transporter like domains"/>
    <property type="match status" value="2"/>
</dbReference>
<feature type="transmembrane region" description="Helical" evidence="6">
    <location>
        <begin position="221"/>
        <end position="243"/>
    </location>
</feature>
<keyword evidence="3 6" id="KW-0812">Transmembrane</keyword>
<feature type="transmembrane region" description="Helical" evidence="6">
    <location>
        <begin position="377"/>
        <end position="397"/>
    </location>
</feature>
<keyword evidence="2" id="KW-0813">Transport</keyword>
<sequence length="400" mass="42204">MGTKINRWLILALGTAAMFFSGIIYAWSILKAPLQDEFSWSASQLAMNFTLTMCMFCIGGIISGILLSKISLRLLLGAAGFLSFAGFILASGIGAGGLGRLYLSYGILSGLGIGIGYNAVISVINEWFPDKKGTSSGVLMMSFGASALILGNIADSMIASSMGWRATYRILGFFTGLTLLLAAVFMRHPAREDHVPGSPGTAHGKGPQKNYTPGEMVRRPAFIRFFLFLILACAVGNSTISMARDVALSVGARAGLAALLAGVLSLCNGCGRLLAGMLFDRYGQRMTMTIDGIITMAAPAVMLLAISSHSVVICAIGLCVTGLSYSFQPPVTSSVVSSFYGTEHFSLNYSIANLMMIPASFTATIGGALLTFTGSYFAPFLLLLVFSVISFGLNLSIRHG</sequence>
<keyword evidence="5 6" id="KW-0472">Membrane</keyword>
<dbReference type="RefSeq" id="WP_008720397.1">
    <property type="nucleotide sequence ID" value="NZ_JAJFDX010000003.1"/>
</dbReference>
<dbReference type="InterPro" id="IPR011701">
    <property type="entry name" value="MFS"/>
</dbReference>
<evidence type="ECO:0000256" key="2">
    <source>
        <dbReference type="ARBA" id="ARBA00022448"/>
    </source>
</evidence>